<dbReference type="InterPro" id="IPR001279">
    <property type="entry name" value="Metallo-B-lactamas"/>
</dbReference>
<reference evidence="2 3" key="1">
    <citation type="submission" date="2019-11" db="EMBL/GenBank/DDBJ databases">
        <title>Type strains purchased from KCTC, JCM and DSMZ.</title>
        <authorList>
            <person name="Lu H."/>
        </authorList>
    </citation>
    <scope>NUCLEOTIDE SEQUENCE [LARGE SCALE GENOMIC DNA]</scope>
    <source>
        <strain evidence="2 3">KCTC 42409</strain>
    </source>
</reference>
<organism evidence="2 3">
    <name type="scientific">Pseudoduganella ginsengisoli</name>
    <dbReference type="NCBI Taxonomy" id="1462440"/>
    <lineage>
        <taxon>Bacteria</taxon>
        <taxon>Pseudomonadati</taxon>
        <taxon>Pseudomonadota</taxon>
        <taxon>Betaproteobacteria</taxon>
        <taxon>Burkholderiales</taxon>
        <taxon>Oxalobacteraceae</taxon>
        <taxon>Telluria group</taxon>
        <taxon>Pseudoduganella</taxon>
    </lineage>
</organism>
<proteinExistence type="predicted"/>
<accession>A0A6L6PY45</accession>
<protein>
    <submittedName>
        <fullName evidence="2">MBL fold metallo-hydrolase</fullName>
    </submittedName>
</protein>
<feature type="domain" description="Metallo-beta-lactamase" evidence="1">
    <location>
        <begin position="17"/>
        <end position="201"/>
    </location>
</feature>
<dbReference type="Pfam" id="PF00753">
    <property type="entry name" value="Lactamase_B"/>
    <property type="match status" value="1"/>
</dbReference>
<evidence type="ECO:0000313" key="3">
    <source>
        <dbReference type="Proteomes" id="UP000484015"/>
    </source>
</evidence>
<dbReference type="AlphaFoldDB" id="A0A6L6PY45"/>
<dbReference type="RefSeq" id="WP_155438875.1">
    <property type="nucleotide sequence ID" value="NZ_WNLA01000005.1"/>
</dbReference>
<dbReference type="OrthoDB" id="2971563at2"/>
<dbReference type="Gene3D" id="3.60.15.10">
    <property type="entry name" value="Ribonuclease Z/Hydroxyacylglutathione hydrolase-like"/>
    <property type="match status" value="1"/>
</dbReference>
<dbReference type="PANTHER" id="PTHR42951">
    <property type="entry name" value="METALLO-BETA-LACTAMASE DOMAIN-CONTAINING"/>
    <property type="match status" value="1"/>
</dbReference>
<evidence type="ECO:0000313" key="2">
    <source>
        <dbReference type="EMBL" id="MTW02477.1"/>
    </source>
</evidence>
<dbReference type="GO" id="GO:0016787">
    <property type="term" value="F:hydrolase activity"/>
    <property type="evidence" value="ECO:0007669"/>
    <property type="project" value="UniProtKB-KW"/>
</dbReference>
<dbReference type="CDD" id="cd06262">
    <property type="entry name" value="metallo-hydrolase-like_MBL-fold"/>
    <property type="match status" value="1"/>
</dbReference>
<comment type="caution">
    <text evidence="2">The sequence shown here is derived from an EMBL/GenBank/DDBJ whole genome shotgun (WGS) entry which is preliminary data.</text>
</comment>
<gene>
    <name evidence="2" type="ORF">GM668_10335</name>
</gene>
<evidence type="ECO:0000259" key="1">
    <source>
        <dbReference type="SMART" id="SM00849"/>
    </source>
</evidence>
<keyword evidence="2" id="KW-0378">Hydrolase</keyword>
<dbReference type="InterPro" id="IPR036866">
    <property type="entry name" value="RibonucZ/Hydroxyglut_hydro"/>
</dbReference>
<sequence length="303" mass="33387">MTVLHDNIHVFERGWLSSNNILMLGRHDATLVDTGYVLHEQQTLALVRHGLHGRRLDRIVNTHLHSDHCGGNAILQAHFGSATYIPVSEADNVRRWDEDKLSFKATGQTCPRFSIDGTLSPGDKLTMADMEWDVLGAPGHDAHSLMLFCAQEGILISADALWQNGFGVIFPELDGQSGFAEERATLDLIESLDARVVVPGHGAVFTDVAQALKRARVRLDFLSGNPARNAEYAVKVLLKFLLLEKQRMKVDDVPALFASLPVIVAASQNYLGKSPEEVAQWTVKQLVRACSARIEDGYLLNDG</sequence>
<dbReference type="Proteomes" id="UP000484015">
    <property type="component" value="Unassembled WGS sequence"/>
</dbReference>
<dbReference type="SMART" id="SM00849">
    <property type="entry name" value="Lactamase_B"/>
    <property type="match status" value="1"/>
</dbReference>
<dbReference type="EMBL" id="WNLA01000005">
    <property type="protein sequence ID" value="MTW02477.1"/>
    <property type="molecule type" value="Genomic_DNA"/>
</dbReference>
<keyword evidence="3" id="KW-1185">Reference proteome</keyword>
<name>A0A6L6PY45_9BURK</name>
<dbReference type="InterPro" id="IPR050855">
    <property type="entry name" value="NDM-1-like"/>
</dbReference>
<dbReference type="SUPFAM" id="SSF56281">
    <property type="entry name" value="Metallo-hydrolase/oxidoreductase"/>
    <property type="match status" value="1"/>
</dbReference>